<evidence type="ECO:0000256" key="5">
    <source>
        <dbReference type="ARBA" id="ARBA00022989"/>
    </source>
</evidence>
<keyword evidence="6 8" id="KW-0472">Membrane</keyword>
<keyword evidence="7" id="KW-0325">Glycoprotein</keyword>
<dbReference type="InterPro" id="IPR007657">
    <property type="entry name" value="Glycosyltransferase_61"/>
</dbReference>
<evidence type="ECO:0000256" key="7">
    <source>
        <dbReference type="ARBA" id="ARBA00023180"/>
    </source>
</evidence>
<dbReference type="Proteomes" id="UP000237144">
    <property type="component" value="Unassembled WGS sequence"/>
</dbReference>
<dbReference type="AlphaFoldDB" id="A0A2S5BFK6"/>
<keyword evidence="2" id="KW-0328">Glycosyltransferase</keyword>
<reference evidence="10 11" key="1">
    <citation type="journal article" date="2018" name="Front. Microbiol.">
        <title>Prospects for Fungal Bioremediation of Acidic Radioactive Waste Sites: Characterization and Genome Sequence of Rhodotorula taiwanensis MD1149.</title>
        <authorList>
            <person name="Tkavc R."/>
            <person name="Matrosova V.Y."/>
            <person name="Grichenko O.E."/>
            <person name="Gostincar C."/>
            <person name="Volpe R.P."/>
            <person name="Klimenkova P."/>
            <person name="Gaidamakova E.K."/>
            <person name="Zhou C.E."/>
            <person name="Stewart B.J."/>
            <person name="Lyman M.G."/>
            <person name="Malfatti S.A."/>
            <person name="Rubinfeld B."/>
            <person name="Courtot M."/>
            <person name="Singh J."/>
            <person name="Dalgard C.L."/>
            <person name="Hamilton T."/>
            <person name="Frey K.G."/>
            <person name="Gunde-Cimerman N."/>
            <person name="Dugan L."/>
            <person name="Daly M.J."/>
        </authorList>
    </citation>
    <scope>NUCLEOTIDE SEQUENCE [LARGE SCALE GENOMIC DNA]</scope>
    <source>
        <strain evidence="10 11">MD1149</strain>
    </source>
</reference>
<comment type="subcellular location">
    <subcellularLocation>
        <location evidence="1">Membrane</location>
        <topology evidence="1">Single-pass membrane protein</topology>
    </subcellularLocation>
</comment>
<keyword evidence="11" id="KW-1185">Reference proteome</keyword>
<evidence type="ECO:0000313" key="10">
    <source>
        <dbReference type="EMBL" id="POY75533.1"/>
    </source>
</evidence>
<sequence>MSKNHVSLQSSRHLGGLALRESLTGSSATLLSSDAMTRPASSPAYSSLSQPTRALFRTHAARIATLGVAATLLVTLIAHVGSARGPALPTFARIFSSRPRSVPPGHFRRKSVPPQRRRIGDSVYSSNRCIGAAHLGPNLDATRCHFENVCIELQAINRQAQQYSYASDWQPHQSVKMTYYRPPVARDTPHYSNRQHDIQRPWVRLHTDAYLVPEIVYEPLPSDAVWSPAENAILQEAFWPENFGHAIGDDFFSAYHLARSFGAWDRSDMQIIMHPACSDRGSPHRACANHAKIAPYVLDRPLETANSTLFTSEAGPRVCFRNLYTGMRELGTSYPSKNVMPQFIQEFRKTAGLSATSTPGRQRITVFLKEGRRIFLNNDALVEHLRQRFDVEVDLMDPSKLSISEQLAYLQDTTVLVSPCGGISYGQFFLSKGASMVVADYWHLDKNANRTMPMEPFVFQHNNNVETFYYPLEWEDLQLDRSVIPPDGGGTEFAFYRNYANLTVNLDRMEKYVFSGVFSSRDVA</sequence>
<dbReference type="InterPro" id="IPR049625">
    <property type="entry name" value="Glyco_transf_61_cat"/>
</dbReference>
<name>A0A2S5BFK6_9BASI</name>
<proteinExistence type="predicted"/>
<gene>
    <name evidence="10" type="ORF">BMF94_1436</name>
</gene>
<dbReference type="Pfam" id="PF04577">
    <property type="entry name" value="Glyco_transf_61"/>
    <property type="match status" value="1"/>
</dbReference>
<accession>A0A2S5BFK6</accession>
<keyword evidence="4 8" id="KW-0812">Transmembrane</keyword>
<evidence type="ECO:0000256" key="4">
    <source>
        <dbReference type="ARBA" id="ARBA00022692"/>
    </source>
</evidence>
<evidence type="ECO:0000313" key="11">
    <source>
        <dbReference type="Proteomes" id="UP000237144"/>
    </source>
</evidence>
<feature type="domain" description="Glycosyltransferase 61 catalytic" evidence="9">
    <location>
        <begin position="276"/>
        <end position="437"/>
    </location>
</feature>
<evidence type="ECO:0000259" key="9">
    <source>
        <dbReference type="Pfam" id="PF04577"/>
    </source>
</evidence>
<dbReference type="GO" id="GO:0016020">
    <property type="term" value="C:membrane"/>
    <property type="evidence" value="ECO:0007669"/>
    <property type="project" value="UniProtKB-SubCell"/>
</dbReference>
<keyword evidence="5 8" id="KW-1133">Transmembrane helix</keyword>
<protein>
    <recommendedName>
        <fullName evidence="9">Glycosyltransferase 61 catalytic domain-containing protein</fullName>
    </recommendedName>
</protein>
<dbReference type="PANTHER" id="PTHR20961:SF38">
    <property type="entry name" value="PROTEIN O-LINKED-MANNOSE BETA-1,4-N-ACETYLGLUCOSAMINYLTRANSFERASE 2"/>
    <property type="match status" value="1"/>
</dbReference>
<evidence type="ECO:0000256" key="6">
    <source>
        <dbReference type="ARBA" id="ARBA00023136"/>
    </source>
</evidence>
<dbReference type="GO" id="GO:0016757">
    <property type="term" value="F:glycosyltransferase activity"/>
    <property type="evidence" value="ECO:0007669"/>
    <property type="project" value="UniProtKB-KW"/>
</dbReference>
<evidence type="ECO:0000256" key="8">
    <source>
        <dbReference type="SAM" id="Phobius"/>
    </source>
</evidence>
<evidence type="ECO:0000256" key="2">
    <source>
        <dbReference type="ARBA" id="ARBA00022676"/>
    </source>
</evidence>
<keyword evidence="3" id="KW-0808">Transferase</keyword>
<dbReference type="PANTHER" id="PTHR20961">
    <property type="entry name" value="GLYCOSYLTRANSFERASE"/>
    <property type="match status" value="1"/>
</dbReference>
<evidence type="ECO:0000256" key="1">
    <source>
        <dbReference type="ARBA" id="ARBA00004167"/>
    </source>
</evidence>
<dbReference type="OrthoDB" id="529273at2759"/>
<organism evidence="10 11">
    <name type="scientific">Rhodotorula taiwanensis</name>
    <dbReference type="NCBI Taxonomy" id="741276"/>
    <lineage>
        <taxon>Eukaryota</taxon>
        <taxon>Fungi</taxon>
        <taxon>Dikarya</taxon>
        <taxon>Basidiomycota</taxon>
        <taxon>Pucciniomycotina</taxon>
        <taxon>Microbotryomycetes</taxon>
        <taxon>Sporidiobolales</taxon>
        <taxon>Sporidiobolaceae</taxon>
        <taxon>Rhodotorula</taxon>
    </lineage>
</organism>
<feature type="transmembrane region" description="Helical" evidence="8">
    <location>
        <begin position="63"/>
        <end position="81"/>
    </location>
</feature>
<evidence type="ECO:0000256" key="3">
    <source>
        <dbReference type="ARBA" id="ARBA00022679"/>
    </source>
</evidence>
<dbReference type="EMBL" id="PJQD01000014">
    <property type="protein sequence ID" value="POY75533.1"/>
    <property type="molecule type" value="Genomic_DNA"/>
</dbReference>
<comment type="caution">
    <text evidence="10">The sequence shown here is derived from an EMBL/GenBank/DDBJ whole genome shotgun (WGS) entry which is preliminary data.</text>
</comment>